<keyword evidence="1" id="KW-0812">Transmembrane</keyword>
<evidence type="ECO:0000313" key="4">
    <source>
        <dbReference type="Proteomes" id="UP000054538"/>
    </source>
</evidence>
<dbReference type="OrthoDB" id="9997739at2759"/>
<dbReference type="Gene3D" id="3.30.710.10">
    <property type="entry name" value="Potassium Channel Kv1.1, Chain A"/>
    <property type="match status" value="1"/>
</dbReference>
<dbReference type="AlphaFoldDB" id="A0A0D0E6V6"/>
<reference evidence="3 4" key="1">
    <citation type="submission" date="2014-04" db="EMBL/GenBank/DDBJ databases">
        <authorList>
            <consortium name="DOE Joint Genome Institute"/>
            <person name="Kuo A."/>
            <person name="Kohler A."/>
            <person name="Jargeat P."/>
            <person name="Nagy L.G."/>
            <person name="Floudas D."/>
            <person name="Copeland A."/>
            <person name="Barry K.W."/>
            <person name="Cichocki N."/>
            <person name="Veneault-Fourrey C."/>
            <person name="LaButti K."/>
            <person name="Lindquist E.A."/>
            <person name="Lipzen A."/>
            <person name="Lundell T."/>
            <person name="Morin E."/>
            <person name="Murat C."/>
            <person name="Sun H."/>
            <person name="Tunlid A."/>
            <person name="Henrissat B."/>
            <person name="Grigoriev I.V."/>
            <person name="Hibbett D.S."/>
            <person name="Martin F."/>
            <person name="Nordberg H.P."/>
            <person name="Cantor M.N."/>
            <person name="Hua S.X."/>
        </authorList>
    </citation>
    <scope>NUCLEOTIDE SEQUENCE [LARGE SCALE GENOMIC DNA]</scope>
    <source>
        <strain evidence="3 4">Ve08.2h10</strain>
    </source>
</reference>
<evidence type="ECO:0000313" key="3">
    <source>
        <dbReference type="EMBL" id="KIK93530.1"/>
    </source>
</evidence>
<dbReference type="STRING" id="930991.A0A0D0E6V6"/>
<dbReference type="SUPFAM" id="SSF54695">
    <property type="entry name" value="POZ domain"/>
    <property type="match status" value="1"/>
</dbReference>
<protein>
    <recommendedName>
        <fullName evidence="2">BTB domain-containing protein</fullName>
    </recommendedName>
</protein>
<name>A0A0D0E6V6_9AGAM</name>
<keyword evidence="4" id="KW-1185">Reference proteome</keyword>
<sequence>MIISGRTYVKRDHGSSPCEKPSLVLSSLVILDSPMDGSPRQYINGRLPSANAKFSPHLDSTQETTSSSSVIMSISPITKHEHYYVPDGNVVFLAERTHFRVHRSFFERESMFFRTFFAHPGDGEPDDGSEDKPYKLDVQSDDFAEFVGVWYKQDYTHSRSKEAWLVVLQLATRWEFPQVRKLAISQLEALRLPPIEKIALYKKHEIDEDLLIPSYIDLCRSPTLPSPADGNLLTMETIINLLNARQRERESPTTSDEVLGSIIAESFGITHRPNRRVSNGPDAAVEARQPTIILQDPVRRVNNANRQAQEDPQTVRDLVSSVRLTDFNIGEEQAVALSIFLAVCLFYSTYLSVPFS</sequence>
<keyword evidence="1" id="KW-1133">Transmembrane helix</keyword>
<dbReference type="InParanoid" id="A0A0D0E6V6"/>
<dbReference type="Pfam" id="PF00651">
    <property type="entry name" value="BTB"/>
    <property type="match status" value="1"/>
</dbReference>
<organism evidence="3 4">
    <name type="scientific">Paxillus rubicundulus Ve08.2h10</name>
    <dbReference type="NCBI Taxonomy" id="930991"/>
    <lineage>
        <taxon>Eukaryota</taxon>
        <taxon>Fungi</taxon>
        <taxon>Dikarya</taxon>
        <taxon>Basidiomycota</taxon>
        <taxon>Agaricomycotina</taxon>
        <taxon>Agaricomycetes</taxon>
        <taxon>Agaricomycetidae</taxon>
        <taxon>Boletales</taxon>
        <taxon>Paxilineae</taxon>
        <taxon>Paxillaceae</taxon>
        <taxon>Paxillus</taxon>
    </lineage>
</organism>
<accession>A0A0D0E6V6</accession>
<reference evidence="4" key="2">
    <citation type="submission" date="2015-01" db="EMBL/GenBank/DDBJ databases">
        <title>Evolutionary Origins and Diversification of the Mycorrhizal Mutualists.</title>
        <authorList>
            <consortium name="DOE Joint Genome Institute"/>
            <consortium name="Mycorrhizal Genomics Consortium"/>
            <person name="Kohler A."/>
            <person name="Kuo A."/>
            <person name="Nagy L.G."/>
            <person name="Floudas D."/>
            <person name="Copeland A."/>
            <person name="Barry K.W."/>
            <person name="Cichocki N."/>
            <person name="Veneault-Fourrey C."/>
            <person name="LaButti K."/>
            <person name="Lindquist E.A."/>
            <person name="Lipzen A."/>
            <person name="Lundell T."/>
            <person name="Morin E."/>
            <person name="Murat C."/>
            <person name="Riley R."/>
            <person name="Ohm R."/>
            <person name="Sun H."/>
            <person name="Tunlid A."/>
            <person name="Henrissat B."/>
            <person name="Grigoriev I.V."/>
            <person name="Hibbett D.S."/>
            <person name="Martin F."/>
        </authorList>
    </citation>
    <scope>NUCLEOTIDE SEQUENCE [LARGE SCALE GENOMIC DNA]</scope>
    <source>
        <strain evidence="4">Ve08.2h10</strain>
    </source>
</reference>
<proteinExistence type="predicted"/>
<evidence type="ECO:0000256" key="1">
    <source>
        <dbReference type="SAM" id="Phobius"/>
    </source>
</evidence>
<dbReference type="HOGENOM" id="CLU_047592_0_3_1"/>
<dbReference type="InterPro" id="IPR011333">
    <property type="entry name" value="SKP1/BTB/POZ_sf"/>
</dbReference>
<feature type="domain" description="BTB" evidence="2">
    <location>
        <begin position="88"/>
        <end position="159"/>
    </location>
</feature>
<dbReference type="InterPro" id="IPR000210">
    <property type="entry name" value="BTB/POZ_dom"/>
</dbReference>
<dbReference type="EMBL" id="KN825177">
    <property type="protein sequence ID" value="KIK93530.1"/>
    <property type="molecule type" value="Genomic_DNA"/>
</dbReference>
<dbReference type="Proteomes" id="UP000054538">
    <property type="component" value="Unassembled WGS sequence"/>
</dbReference>
<keyword evidence="1" id="KW-0472">Membrane</keyword>
<evidence type="ECO:0000259" key="2">
    <source>
        <dbReference type="PROSITE" id="PS50097"/>
    </source>
</evidence>
<dbReference type="PROSITE" id="PS50097">
    <property type="entry name" value="BTB"/>
    <property type="match status" value="1"/>
</dbReference>
<feature type="transmembrane region" description="Helical" evidence="1">
    <location>
        <begin position="334"/>
        <end position="353"/>
    </location>
</feature>
<gene>
    <name evidence="3" type="ORF">PAXRUDRAFT_828878</name>
</gene>